<dbReference type="SUPFAM" id="SSF51430">
    <property type="entry name" value="NAD(P)-linked oxidoreductase"/>
    <property type="match status" value="1"/>
</dbReference>
<sequence length="341" mass="37227">MEQRILGGTGVSVSVLGFGAMNLGAWGNVDQAGADTLVGEALDAGVNLFDTADIYSFGESETLLGKALGSRRDKIVLATKGRNSIEEDPLHGGASRRWIVRAVEDSLRRLGTDYIDLYQIHRPDWATDQDETLSALTDLQRAGKILSFGSSTFPAHTIVQGQWIAKENGLSRYTTEQVTYSIFSRAIEADVLPLAQQYKLGILVWSPLANGWLAGTVRRDQPITAHRSNLAGADFDLSVPENARKLDIVDELRKIADDLGISLPELGLAFAKSHPAVSTVLIGPRTVEHLRQNLRSAEIVLDTETLDRIDAIVEPGTDVSPRDRYPVLPPNVTDPRLRRIG</sequence>
<accession>A0A9W6L1I1</accession>
<reference evidence="3" key="1">
    <citation type="journal article" date="2014" name="Int. J. Syst. Evol. Microbiol.">
        <title>Complete genome sequence of Corynebacterium casei LMG S-19264T (=DSM 44701T), isolated from a smear-ripened cheese.</title>
        <authorList>
            <consortium name="US DOE Joint Genome Institute (JGI-PGF)"/>
            <person name="Walter F."/>
            <person name="Albersmeier A."/>
            <person name="Kalinowski J."/>
            <person name="Ruckert C."/>
        </authorList>
    </citation>
    <scope>NUCLEOTIDE SEQUENCE</scope>
    <source>
        <strain evidence="3">VKM Ac-1069</strain>
    </source>
</reference>
<keyword evidence="1" id="KW-0560">Oxidoreductase</keyword>
<gene>
    <name evidence="3" type="ORF">GCM10017577_16590</name>
</gene>
<dbReference type="InterPro" id="IPR050523">
    <property type="entry name" value="AKR_Detox_Biosynth"/>
</dbReference>
<dbReference type="RefSeq" id="WP_037040938.1">
    <property type="nucleotide sequence ID" value="NZ_BAAAUZ010000002.1"/>
</dbReference>
<dbReference type="Pfam" id="PF00248">
    <property type="entry name" value="Aldo_ket_red"/>
    <property type="match status" value="1"/>
</dbReference>
<organism evidence="3 4">
    <name type="scientific">Pseudonocardia halophobica</name>
    <dbReference type="NCBI Taxonomy" id="29401"/>
    <lineage>
        <taxon>Bacteria</taxon>
        <taxon>Bacillati</taxon>
        <taxon>Actinomycetota</taxon>
        <taxon>Actinomycetes</taxon>
        <taxon>Pseudonocardiales</taxon>
        <taxon>Pseudonocardiaceae</taxon>
        <taxon>Pseudonocardia</taxon>
    </lineage>
</organism>
<dbReference type="AlphaFoldDB" id="A0A9W6L1I1"/>
<dbReference type="InterPro" id="IPR023210">
    <property type="entry name" value="NADP_OxRdtase_dom"/>
</dbReference>
<evidence type="ECO:0000256" key="1">
    <source>
        <dbReference type="ARBA" id="ARBA00023002"/>
    </source>
</evidence>
<dbReference type="Gene3D" id="3.20.20.100">
    <property type="entry name" value="NADP-dependent oxidoreductase domain"/>
    <property type="match status" value="1"/>
</dbReference>
<dbReference type="InterPro" id="IPR020471">
    <property type="entry name" value="AKR"/>
</dbReference>
<dbReference type="EMBL" id="BSFQ01000005">
    <property type="protein sequence ID" value="GLL10519.1"/>
    <property type="molecule type" value="Genomic_DNA"/>
</dbReference>
<dbReference type="PANTHER" id="PTHR43364">
    <property type="entry name" value="NADH-SPECIFIC METHYLGLYOXAL REDUCTASE-RELATED"/>
    <property type="match status" value="1"/>
</dbReference>
<dbReference type="GO" id="GO:0005829">
    <property type="term" value="C:cytosol"/>
    <property type="evidence" value="ECO:0007669"/>
    <property type="project" value="TreeGrafter"/>
</dbReference>
<evidence type="ECO:0000313" key="3">
    <source>
        <dbReference type="EMBL" id="GLL10519.1"/>
    </source>
</evidence>
<feature type="domain" description="NADP-dependent oxidoreductase" evidence="2">
    <location>
        <begin position="16"/>
        <end position="313"/>
    </location>
</feature>
<name>A0A9W6L1I1_9PSEU</name>
<reference evidence="3" key="2">
    <citation type="submission" date="2023-01" db="EMBL/GenBank/DDBJ databases">
        <authorList>
            <person name="Sun Q."/>
            <person name="Evtushenko L."/>
        </authorList>
    </citation>
    <scope>NUCLEOTIDE SEQUENCE</scope>
    <source>
        <strain evidence="3">VKM Ac-1069</strain>
    </source>
</reference>
<keyword evidence="4" id="KW-1185">Reference proteome</keyword>
<dbReference type="PANTHER" id="PTHR43364:SF4">
    <property type="entry name" value="NAD(P)-LINKED OXIDOREDUCTASE SUPERFAMILY PROTEIN"/>
    <property type="match status" value="1"/>
</dbReference>
<proteinExistence type="predicted"/>
<dbReference type="GO" id="GO:0016491">
    <property type="term" value="F:oxidoreductase activity"/>
    <property type="evidence" value="ECO:0007669"/>
    <property type="project" value="UniProtKB-KW"/>
</dbReference>
<dbReference type="PRINTS" id="PR00069">
    <property type="entry name" value="ALDKETRDTASE"/>
</dbReference>
<dbReference type="InterPro" id="IPR036812">
    <property type="entry name" value="NAD(P)_OxRdtase_dom_sf"/>
</dbReference>
<dbReference type="FunFam" id="3.20.20.100:FF:000004">
    <property type="entry name" value="Oxidoreductase, aldo/keto reductase"/>
    <property type="match status" value="1"/>
</dbReference>
<evidence type="ECO:0000313" key="4">
    <source>
        <dbReference type="Proteomes" id="UP001143463"/>
    </source>
</evidence>
<comment type="caution">
    <text evidence="3">The sequence shown here is derived from an EMBL/GenBank/DDBJ whole genome shotgun (WGS) entry which is preliminary data.</text>
</comment>
<evidence type="ECO:0000259" key="2">
    <source>
        <dbReference type="Pfam" id="PF00248"/>
    </source>
</evidence>
<protein>
    <submittedName>
        <fullName evidence="3">Aldo/keto reductase</fullName>
    </submittedName>
</protein>
<dbReference type="Proteomes" id="UP001143463">
    <property type="component" value="Unassembled WGS sequence"/>
</dbReference>